<dbReference type="Gene3D" id="3.10.350.10">
    <property type="entry name" value="LysM domain"/>
    <property type="match status" value="1"/>
</dbReference>
<dbReference type="Gene3D" id="2.60.120.1440">
    <property type="match status" value="1"/>
</dbReference>
<evidence type="ECO:0000259" key="2">
    <source>
        <dbReference type="PROSITE" id="PS51782"/>
    </source>
</evidence>
<protein>
    <recommendedName>
        <fullName evidence="2">LysM domain-containing protein</fullName>
    </recommendedName>
</protein>
<evidence type="ECO:0000313" key="4">
    <source>
        <dbReference type="Proteomes" id="UP000227088"/>
    </source>
</evidence>
<dbReference type="EMBL" id="MABE01000391">
    <property type="protein sequence ID" value="OUS40264.1"/>
    <property type="molecule type" value="Genomic_DNA"/>
</dbReference>
<sequence length="356" mass="39764">MKTLKQLICVSFTALLSLASHYSVAETSIAEEVLLYTVKKNDTVWGICKTYVTDPLCWQKLVEYNQLKNPKYLPPKSIIKIPKSWLIDHPTTALVIAVEGSVLVVHQNSKTEEPLKVGDLLSQQDVVRSMNGTAMIKFADDSRLLLKSNSVIRMATLQFYDSSRLVNTRVELLKGRVKAQVEKLSNKNSSYEISTPAAVAAVRGTEFRVSRSENTTTKAVEMRTELLTGALLISSDANHQEIVSGQAVLAIEGEGVSEPIDLLPRPLMVLNESQTIALPLLLTWKTIERAQSYKITLVSKDSQVWEKTTQELELLIEDIHPGQYQLLIRGVDAQGFEGRNRRLNLELPKSDAEFKS</sequence>
<dbReference type="AlphaFoldDB" id="A0A1Y5HWJ5"/>
<proteinExistence type="predicted"/>
<dbReference type="SMART" id="SM00257">
    <property type="entry name" value="LysM"/>
    <property type="match status" value="1"/>
</dbReference>
<dbReference type="Pfam" id="PF04773">
    <property type="entry name" value="FecR"/>
    <property type="match status" value="1"/>
</dbReference>
<dbReference type="CDD" id="cd00118">
    <property type="entry name" value="LysM"/>
    <property type="match status" value="1"/>
</dbReference>
<dbReference type="Pfam" id="PF01476">
    <property type="entry name" value="LysM"/>
    <property type="match status" value="1"/>
</dbReference>
<evidence type="ECO:0000313" key="3">
    <source>
        <dbReference type="EMBL" id="OUS40264.1"/>
    </source>
</evidence>
<name>A0A1Y5HWJ5_OLEAN</name>
<reference evidence="4" key="1">
    <citation type="journal article" date="2017" name="Proc. Natl. Acad. Sci. U.S.A.">
        <title>Simulation of Deepwater Horizon oil plume reveals substrate specialization within a complex community of hydrocarbon degraders.</title>
        <authorList>
            <person name="Hu P."/>
            <person name="Dubinsky E.A."/>
            <person name="Probst A.J."/>
            <person name="Wang J."/>
            <person name="Sieber C.M.K."/>
            <person name="Tom L.M."/>
            <person name="Gardinali P."/>
            <person name="Banfield J.F."/>
            <person name="Atlas R.M."/>
            <person name="Andersen G.L."/>
        </authorList>
    </citation>
    <scope>NUCLEOTIDE SEQUENCE [LARGE SCALE GENOMIC DNA]</scope>
</reference>
<dbReference type="InterPro" id="IPR006860">
    <property type="entry name" value="FecR"/>
</dbReference>
<keyword evidence="1" id="KW-0732">Signal</keyword>
<dbReference type="PROSITE" id="PS51782">
    <property type="entry name" value="LYSM"/>
    <property type="match status" value="1"/>
</dbReference>
<feature type="chain" id="PRO_5012734774" description="LysM domain-containing protein" evidence="1">
    <location>
        <begin position="26"/>
        <end position="356"/>
    </location>
</feature>
<comment type="caution">
    <text evidence="3">The sequence shown here is derived from an EMBL/GenBank/DDBJ whole genome shotgun (WGS) entry which is preliminary data.</text>
</comment>
<dbReference type="SUPFAM" id="SSF54106">
    <property type="entry name" value="LysM domain"/>
    <property type="match status" value="1"/>
</dbReference>
<gene>
    <name evidence="3" type="ORF">A9R00_06915</name>
</gene>
<accession>A0A1Y5HWJ5</accession>
<evidence type="ECO:0000256" key="1">
    <source>
        <dbReference type="SAM" id="SignalP"/>
    </source>
</evidence>
<dbReference type="PANTHER" id="PTHR38731">
    <property type="entry name" value="LIPL45-RELATED LIPOPROTEIN-RELATED"/>
    <property type="match status" value="1"/>
</dbReference>
<dbReference type="InterPro" id="IPR018392">
    <property type="entry name" value="LysM"/>
</dbReference>
<organism evidence="3 4">
    <name type="scientific">Oleispira antarctica</name>
    <dbReference type="NCBI Taxonomy" id="188908"/>
    <lineage>
        <taxon>Bacteria</taxon>
        <taxon>Pseudomonadati</taxon>
        <taxon>Pseudomonadota</taxon>
        <taxon>Gammaproteobacteria</taxon>
        <taxon>Oceanospirillales</taxon>
        <taxon>Oceanospirillaceae</taxon>
        <taxon>Oleispira</taxon>
    </lineage>
</organism>
<dbReference type="Proteomes" id="UP000227088">
    <property type="component" value="Unassembled WGS sequence"/>
</dbReference>
<dbReference type="PANTHER" id="PTHR38731:SF1">
    <property type="entry name" value="FECR PROTEIN DOMAIN-CONTAINING PROTEIN"/>
    <property type="match status" value="1"/>
</dbReference>
<dbReference type="InterPro" id="IPR036779">
    <property type="entry name" value="LysM_dom_sf"/>
</dbReference>
<feature type="signal peptide" evidence="1">
    <location>
        <begin position="1"/>
        <end position="25"/>
    </location>
</feature>
<feature type="domain" description="LysM" evidence="2">
    <location>
        <begin position="34"/>
        <end position="81"/>
    </location>
</feature>